<evidence type="ECO:0000313" key="3">
    <source>
        <dbReference type="Proteomes" id="UP001172673"/>
    </source>
</evidence>
<organism evidence="2 3">
    <name type="scientific">Cladophialophora chaetospira</name>
    <dbReference type="NCBI Taxonomy" id="386627"/>
    <lineage>
        <taxon>Eukaryota</taxon>
        <taxon>Fungi</taxon>
        <taxon>Dikarya</taxon>
        <taxon>Ascomycota</taxon>
        <taxon>Pezizomycotina</taxon>
        <taxon>Eurotiomycetes</taxon>
        <taxon>Chaetothyriomycetidae</taxon>
        <taxon>Chaetothyriales</taxon>
        <taxon>Herpotrichiellaceae</taxon>
        <taxon>Cladophialophora</taxon>
    </lineage>
</organism>
<name>A0AA39CJW4_9EURO</name>
<evidence type="ECO:0000256" key="1">
    <source>
        <dbReference type="SAM" id="SignalP"/>
    </source>
</evidence>
<keyword evidence="1" id="KW-0732">Signal</keyword>
<feature type="chain" id="PRO_5041340359" evidence="1">
    <location>
        <begin position="23"/>
        <end position="196"/>
    </location>
</feature>
<keyword evidence="3" id="KW-1185">Reference proteome</keyword>
<dbReference type="EMBL" id="JAPDRK010000007">
    <property type="protein sequence ID" value="KAJ9610711.1"/>
    <property type="molecule type" value="Genomic_DNA"/>
</dbReference>
<proteinExistence type="predicted"/>
<gene>
    <name evidence="2" type="ORF">H2200_005488</name>
</gene>
<dbReference type="Proteomes" id="UP001172673">
    <property type="component" value="Unassembled WGS sequence"/>
</dbReference>
<accession>A0AA39CJW4</accession>
<evidence type="ECO:0000313" key="2">
    <source>
        <dbReference type="EMBL" id="KAJ9610711.1"/>
    </source>
</evidence>
<comment type="caution">
    <text evidence="2">The sequence shown here is derived from an EMBL/GenBank/DDBJ whole genome shotgun (WGS) entry which is preliminary data.</text>
</comment>
<sequence length="196" mass="21234">MKFNLASLCIALLGLGLGNVSANPVIDLTDQHVTHNATNELAARGVATGVYDINPRPFGSPCGQTWTVTMTVDNAGDQAHASPLCKYLHAEFNQPTGDGFMPKKYNLIYLCPDPQWAQPLNGYGTEDTKLIVNGPMMFPGTLRSFGANLNIKKAYTSPPTDINIPISVNYFFDDKNPAKLGFKFLTFTSIQCASVA</sequence>
<reference evidence="2" key="1">
    <citation type="submission" date="2022-10" db="EMBL/GenBank/DDBJ databases">
        <title>Culturing micro-colonial fungi from biological soil crusts in the Mojave desert and describing Neophaeococcomyces mojavensis, and introducing the new genera and species Taxawa tesnikishii.</title>
        <authorList>
            <person name="Kurbessoian T."/>
            <person name="Stajich J.E."/>
        </authorList>
    </citation>
    <scope>NUCLEOTIDE SEQUENCE</scope>
    <source>
        <strain evidence="2">TK_41</strain>
    </source>
</reference>
<protein>
    <submittedName>
        <fullName evidence="2">Uncharacterized protein</fullName>
    </submittedName>
</protein>
<dbReference type="AlphaFoldDB" id="A0AA39CJW4"/>
<feature type="signal peptide" evidence="1">
    <location>
        <begin position="1"/>
        <end position="22"/>
    </location>
</feature>